<reference evidence="9" key="1">
    <citation type="journal article" date="2024" name="IScience">
        <title>Strigolactones Initiate the Formation of Haustorium-like Structures in Castilleja.</title>
        <authorList>
            <person name="Buerger M."/>
            <person name="Peterson D."/>
            <person name="Chory J."/>
        </authorList>
    </citation>
    <scope>NUCLEOTIDE SEQUENCE [LARGE SCALE GENOMIC DNA]</scope>
</reference>
<evidence type="ECO:0000256" key="4">
    <source>
        <dbReference type="ARBA" id="ARBA00022786"/>
    </source>
</evidence>
<feature type="compositionally biased region" description="Polar residues" evidence="6">
    <location>
        <begin position="172"/>
        <end position="181"/>
    </location>
</feature>
<evidence type="ECO:0000313" key="9">
    <source>
        <dbReference type="Proteomes" id="UP001632038"/>
    </source>
</evidence>
<keyword evidence="4" id="KW-0833">Ubl conjugation pathway</keyword>
<feature type="region of interest" description="Disordered" evidence="6">
    <location>
        <begin position="162"/>
        <end position="197"/>
    </location>
</feature>
<dbReference type="GO" id="GO:0005524">
    <property type="term" value="F:ATP binding"/>
    <property type="evidence" value="ECO:0007669"/>
    <property type="project" value="UniProtKB-KW"/>
</dbReference>
<name>A0ABD3EHA2_9LAMI</name>
<organism evidence="8 9">
    <name type="scientific">Castilleja foliolosa</name>
    <dbReference type="NCBI Taxonomy" id="1961234"/>
    <lineage>
        <taxon>Eukaryota</taxon>
        <taxon>Viridiplantae</taxon>
        <taxon>Streptophyta</taxon>
        <taxon>Embryophyta</taxon>
        <taxon>Tracheophyta</taxon>
        <taxon>Spermatophyta</taxon>
        <taxon>Magnoliopsida</taxon>
        <taxon>eudicotyledons</taxon>
        <taxon>Gunneridae</taxon>
        <taxon>Pentapetalae</taxon>
        <taxon>asterids</taxon>
        <taxon>lamiids</taxon>
        <taxon>Lamiales</taxon>
        <taxon>Orobanchaceae</taxon>
        <taxon>Pedicularideae</taxon>
        <taxon>Castillejinae</taxon>
        <taxon>Castilleja</taxon>
    </lineage>
</organism>
<feature type="domain" description="UBC core" evidence="7">
    <location>
        <begin position="374"/>
        <end position="535"/>
    </location>
</feature>
<dbReference type="Proteomes" id="UP001632038">
    <property type="component" value="Unassembled WGS sequence"/>
</dbReference>
<keyword evidence="2 8" id="KW-0808">Transferase</keyword>
<evidence type="ECO:0000256" key="3">
    <source>
        <dbReference type="ARBA" id="ARBA00022741"/>
    </source>
</evidence>
<dbReference type="EMBL" id="JAVIJP010000005">
    <property type="protein sequence ID" value="KAL3652554.1"/>
    <property type="molecule type" value="Genomic_DNA"/>
</dbReference>
<feature type="region of interest" description="Disordered" evidence="6">
    <location>
        <begin position="630"/>
        <end position="649"/>
    </location>
</feature>
<evidence type="ECO:0000256" key="2">
    <source>
        <dbReference type="ARBA" id="ARBA00022679"/>
    </source>
</evidence>
<keyword evidence="8" id="KW-0012">Acyltransferase</keyword>
<dbReference type="GO" id="GO:0061631">
    <property type="term" value="F:ubiquitin conjugating enzyme activity"/>
    <property type="evidence" value="ECO:0007669"/>
    <property type="project" value="UniProtKB-EC"/>
</dbReference>
<dbReference type="SUPFAM" id="SSF54495">
    <property type="entry name" value="UBC-like"/>
    <property type="match status" value="1"/>
</dbReference>
<dbReference type="AlphaFoldDB" id="A0ABD3EHA2"/>
<dbReference type="PROSITE" id="PS50127">
    <property type="entry name" value="UBC_2"/>
    <property type="match status" value="1"/>
</dbReference>
<proteinExistence type="predicted"/>
<gene>
    <name evidence="8" type="primary">UBC25_1</name>
    <name evidence="8" type="ORF">CASFOL_002235</name>
</gene>
<dbReference type="PANTHER" id="PTHR46116">
    <property type="entry name" value="(E3-INDEPENDENT) E2 UBIQUITIN-CONJUGATING ENZYME"/>
    <property type="match status" value="1"/>
</dbReference>
<dbReference type="CDD" id="cd23837">
    <property type="entry name" value="UBCc_UBE2O"/>
    <property type="match status" value="1"/>
</dbReference>
<evidence type="ECO:0000256" key="5">
    <source>
        <dbReference type="ARBA" id="ARBA00022840"/>
    </source>
</evidence>
<feature type="region of interest" description="Disordered" evidence="6">
    <location>
        <begin position="1"/>
        <end position="29"/>
    </location>
</feature>
<dbReference type="EC" id="2.3.2.23" evidence="1"/>
<sequence>MEPPTPGSRYIAQSSKRRVFPGESSSSTGFEEVEILETASSSKINSKFMSSENKEVDCEIIDLDIEGDIDDVMLINGEPDIKGKGKETSSSFSEAVDNLSNFDGPVSADFDDPNSNLFFGEDEWIDTYFDDITFDDYTVMNTQFDHMDIPSGVEIPFPWLPGVHAPQDHTNNDTTPTSSSLKIEEPNGANLAPDNVVPDLTQSHLPVKKLKFKEHLVSSSLKKDSMLEKRRGWMKYSSSSNNANYPKPGNEPLLSSAKYKRKRFGTNVYTSSNYNFQKGITGSSLLNKGSDVFPVWKDLAEPIGWMSGSGFGSGPHDFGVNMNLDPPPGPVVEQNLDEIMLNFDRFKKFDTVEDCSDHHYATKNSINQATPPKNWAKRIQSEWKILEKDLPDTIFVRVYESRMDLLRAVILGAEGTPYHDGLFFFDVSFPASYPNSPPEVFYHSGGLRLNPNLYNGGKVCLSLLNTWPGQSQKEQWIPKVSTMLQVLVSIQGLILNAEPYFNEPGCAGLKGTERGQQSSLMYNENTFILSLQTMVYSMNRPPKHFEALVLGHFCKHARDIMVSCKAYLEGAQVGCLVRGGVQDVDEGDKSCSENFKYRLAGLITKLIDTFTRIGAKDCDEFRSLAEKAKGPPIAAPAPVPRPLKSYYSK</sequence>
<evidence type="ECO:0000256" key="6">
    <source>
        <dbReference type="SAM" id="MobiDB-lite"/>
    </source>
</evidence>
<dbReference type="FunFam" id="3.10.110.10:FF:000028">
    <property type="entry name" value="Probable ubiquitin-conjugating enzyme E2 23"/>
    <property type="match status" value="1"/>
</dbReference>
<comment type="caution">
    <text evidence="8">The sequence shown here is derived from an EMBL/GenBank/DDBJ whole genome shotgun (WGS) entry which is preliminary data.</text>
</comment>
<keyword evidence="3" id="KW-0547">Nucleotide-binding</keyword>
<keyword evidence="5" id="KW-0067">ATP-binding</keyword>
<dbReference type="SMART" id="SM00212">
    <property type="entry name" value="UBCc"/>
    <property type="match status" value="1"/>
</dbReference>
<dbReference type="PANTHER" id="PTHR46116:SF41">
    <property type="entry name" value="UBIQUITIN-CONJUGATING ENZYME E2 25-RELATED"/>
    <property type="match status" value="1"/>
</dbReference>
<dbReference type="InterPro" id="IPR016135">
    <property type="entry name" value="UBQ-conjugating_enzyme/RWD"/>
</dbReference>
<accession>A0ABD3EHA2</accession>
<evidence type="ECO:0000313" key="8">
    <source>
        <dbReference type="EMBL" id="KAL3652554.1"/>
    </source>
</evidence>
<keyword evidence="9" id="KW-1185">Reference proteome</keyword>
<dbReference type="InterPro" id="IPR000608">
    <property type="entry name" value="UBC"/>
</dbReference>
<dbReference type="Pfam" id="PF00179">
    <property type="entry name" value="UQ_con"/>
    <property type="match status" value="1"/>
</dbReference>
<dbReference type="Gene3D" id="3.10.110.10">
    <property type="entry name" value="Ubiquitin Conjugating Enzyme"/>
    <property type="match status" value="1"/>
</dbReference>
<protein>
    <recommendedName>
        <fullName evidence="1">E2 ubiquitin-conjugating enzyme</fullName>
        <ecNumber evidence="1">2.3.2.23</ecNumber>
    </recommendedName>
</protein>
<evidence type="ECO:0000259" key="7">
    <source>
        <dbReference type="PROSITE" id="PS50127"/>
    </source>
</evidence>
<evidence type="ECO:0000256" key="1">
    <source>
        <dbReference type="ARBA" id="ARBA00012486"/>
    </source>
</evidence>